<dbReference type="InterPro" id="IPR027396">
    <property type="entry name" value="DsrEFH-like"/>
</dbReference>
<accession>A0A2N9YIQ2</accession>
<dbReference type="OrthoDB" id="6368782at2"/>
<gene>
    <name evidence="2" type="ORF">BLE401_17865</name>
</gene>
<name>A0A2N9YIQ2_9GAMM</name>
<protein>
    <submittedName>
        <fullName evidence="2">Uncharacterized protein</fullName>
    </submittedName>
</protein>
<dbReference type="RefSeq" id="WP_062150663.1">
    <property type="nucleotide sequence ID" value="NZ_CP012373.2"/>
</dbReference>
<dbReference type="PANTHER" id="PTHR37691:SF1">
    <property type="entry name" value="BLR3518 PROTEIN"/>
    <property type="match status" value="1"/>
</dbReference>
<proteinExistence type="predicted"/>
<dbReference type="Pfam" id="PF02635">
    <property type="entry name" value="DsrE"/>
    <property type="match status" value="1"/>
</dbReference>
<keyword evidence="3" id="KW-1185">Reference proteome</keyword>
<keyword evidence="1" id="KW-0732">Signal</keyword>
<feature type="chain" id="PRO_5014796274" evidence="1">
    <location>
        <begin position="24"/>
        <end position="143"/>
    </location>
</feature>
<dbReference type="Proteomes" id="UP000234271">
    <property type="component" value="Chromosome"/>
</dbReference>
<evidence type="ECO:0000313" key="2">
    <source>
        <dbReference type="EMBL" id="AUI70380.1"/>
    </source>
</evidence>
<dbReference type="KEGG" id="blep:AL038_06440"/>
<dbReference type="InterPro" id="IPR003787">
    <property type="entry name" value="Sulphur_relay_DsrE/F-like"/>
</dbReference>
<sequence>MLKRYSLIILGLISLCWVFTAQAESPSVHKVVIQVSSPDPQTQQLALNTVANLLSDVGIDKIKIEVVAFGPGLSLLTPMSPESVRIPSLAMQNVTFSACGNTINGITRATGQPPVLVQGVQVVAGGVEHIIKLQEQGYSYIRP</sequence>
<evidence type="ECO:0000256" key="1">
    <source>
        <dbReference type="SAM" id="SignalP"/>
    </source>
</evidence>
<organism evidence="2 3">
    <name type="scientific">Beggiatoa leptomitoformis</name>
    <dbReference type="NCBI Taxonomy" id="288004"/>
    <lineage>
        <taxon>Bacteria</taxon>
        <taxon>Pseudomonadati</taxon>
        <taxon>Pseudomonadota</taxon>
        <taxon>Gammaproteobacteria</taxon>
        <taxon>Thiotrichales</taxon>
        <taxon>Thiotrichaceae</taxon>
        <taxon>Beggiatoa</taxon>
    </lineage>
</organism>
<dbReference type="EMBL" id="CP018889">
    <property type="protein sequence ID" value="AUI70380.1"/>
    <property type="molecule type" value="Genomic_DNA"/>
</dbReference>
<dbReference type="STRING" id="288004.AL038_06440"/>
<dbReference type="SUPFAM" id="SSF75169">
    <property type="entry name" value="DsrEFH-like"/>
    <property type="match status" value="1"/>
</dbReference>
<dbReference type="Gene3D" id="3.40.1260.10">
    <property type="entry name" value="DsrEFH-like"/>
    <property type="match status" value="1"/>
</dbReference>
<reference evidence="3" key="1">
    <citation type="submission" date="2016-12" db="EMBL/GenBank/DDBJ databases">
        <title>Complete Genome Sequence of Beggiatoa leptomitiformis D-401.</title>
        <authorList>
            <person name="Fomenkov A."/>
            <person name="Vincze T."/>
            <person name="Grabovich M."/>
            <person name="Anton B.P."/>
            <person name="Dubinina G."/>
            <person name="Orlova M."/>
            <person name="Belousova E."/>
            <person name="Roberts R.J."/>
        </authorList>
    </citation>
    <scope>NUCLEOTIDE SEQUENCE [LARGE SCALE GENOMIC DNA]</scope>
    <source>
        <strain evidence="3">D-401</strain>
    </source>
</reference>
<dbReference type="PANTHER" id="PTHR37691">
    <property type="entry name" value="BLR3518 PROTEIN"/>
    <property type="match status" value="1"/>
</dbReference>
<evidence type="ECO:0000313" key="3">
    <source>
        <dbReference type="Proteomes" id="UP000234271"/>
    </source>
</evidence>
<feature type="signal peptide" evidence="1">
    <location>
        <begin position="1"/>
        <end position="23"/>
    </location>
</feature>
<dbReference type="AlphaFoldDB" id="A0A2N9YIQ2"/>